<dbReference type="Proteomes" id="UP001054945">
    <property type="component" value="Unassembled WGS sequence"/>
</dbReference>
<name>A0AAV4Q8W1_CAEEX</name>
<proteinExistence type="predicted"/>
<evidence type="ECO:0000256" key="1">
    <source>
        <dbReference type="SAM" id="Phobius"/>
    </source>
</evidence>
<sequence>MMGLFVSLVYVGLCATAYQAIKAMYFNFSYRIVMFNGPLALHAITSLFTLAVPASGVHSALEKIADTVSMIKFRNVAFRNKCLFMLKMQNGRASLVIWSSCKIDKVSAFTTVFFIFTYSIALYEIDKSELEYQ</sequence>
<reference evidence="2 3" key="1">
    <citation type="submission" date="2021-06" db="EMBL/GenBank/DDBJ databases">
        <title>Caerostris extrusa draft genome.</title>
        <authorList>
            <person name="Kono N."/>
            <person name="Arakawa K."/>
        </authorList>
    </citation>
    <scope>NUCLEOTIDE SEQUENCE [LARGE SCALE GENOMIC DNA]</scope>
</reference>
<organism evidence="2 3">
    <name type="scientific">Caerostris extrusa</name>
    <name type="common">Bark spider</name>
    <name type="synonym">Caerostris bankana</name>
    <dbReference type="NCBI Taxonomy" id="172846"/>
    <lineage>
        <taxon>Eukaryota</taxon>
        <taxon>Metazoa</taxon>
        <taxon>Ecdysozoa</taxon>
        <taxon>Arthropoda</taxon>
        <taxon>Chelicerata</taxon>
        <taxon>Arachnida</taxon>
        <taxon>Araneae</taxon>
        <taxon>Araneomorphae</taxon>
        <taxon>Entelegynae</taxon>
        <taxon>Araneoidea</taxon>
        <taxon>Araneidae</taxon>
        <taxon>Caerostris</taxon>
    </lineage>
</organism>
<accession>A0AAV4Q8W1</accession>
<protein>
    <submittedName>
        <fullName evidence="2">Uncharacterized protein</fullName>
    </submittedName>
</protein>
<gene>
    <name evidence="2" type="primary">AVEN_172478_1</name>
    <name evidence="2" type="ORF">CEXT_16641</name>
</gene>
<evidence type="ECO:0000313" key="3">
    <source>
        <dbReference type="Proteomes" id="UP001054945"/>
    </source>
</evidence>
<feature type="transmembrane region" description="Helical" evidence="1">
    <location>
        <begin position="43"/>
        <end position="61"/>
    </location>
</feature>
<dbReference type="EMBL" id="BPLR01005751">
    <property type="protein sequence ID" value="GIY04797.1"/>
    <property type="molecule type" value="Genomic_DNA"/>
</dbReference>
<evidence type="ECO:0000313" key="2">
    <source>
        <dbReference type="EMBL" id="GIY04797.1"/>
    </source>
</evidence>
<keyword evidence="1" id="KW-0472">Membrane</keyword>
<comment type="caution">
    <text evidence="2">The sequence shown here is derived from an EMBL/GenBank/DDBJ whole genome shotgun (WGS) entry which is preliminary data.</text>
</comment>
<feature type="transmembrane region" description="Helical" evidence="1">
    <location>
        <begin position="106"/>
        <end position="125"/>
    </location>
</feature>
<dbReference type="AlphaFoldDB" id="A0AAV4Q8W1"/>
<keyword evidence="3" id="KW-1185">Reference proteome</keyword>
<keyword evidence="1" id="KW-1133">Transmembrane helix</keyword>
<keyword evidence="1" id="KW-0812">Transmembrane</keyword>